<comment type="caution">
    <text evidence="4">The sequence shown here is derived from an EMBL/GenBank/DDBJ whole genome shotgun (WGS) entry which is preliminary data.</text>
</comment>
<feature type="region of interest" description="Disordered" evidence="2">
    <location>
        <begin position="1320"/>
        <end position="1370"/>
    </location>
</feature>
<name>A0ABD3PWA4_9STRA</name>
<sequence>MNGTSAAAKPTPPPPPPSSVINSLTSHCKSKQQSGAISLAEALATSVADYVCGKQRLNNGVSSAMNSATMMTTTTAVASNSMQQIRLVSSEEQYNPALADERIHASAKTLNQSSMSSAVADLANGMCIFGNSSSSREGSGGDYCQSNSNSGSAPIISGTAAAVLALHSASCKNDSNYDNIVSCNSSGGSIERKTMTATAASAIITVREGGCGREGFIRNPLVTSKILTGGGQTIAAVAPNESSPNSSTSNNKSNDVNCKINSNTPSLSPSSPPEFQMRYSDGAPIIAGTAAAAQMKAIATAAHITSTTTNGGGINGDAGIINSVAVSGPRGDDSSDMNNIESVGHDHYHRVGGAGGRAGEPYQRHGFSSSGEGGEAGAAATAATITKHGSNVLSWVDHRSNNTRVSPDNGPSAPKGYSMGHMSAYQVKCQSNSQQDMTSSSWAVSSTTSILAGGIDILAEITAHAPPMPLPSNSSHSSTTASTTAMSTTNSIDLYPQQNSGMQTYQEIFHQPMSSSSSQEQHSQVHRVLQHEQVPHEKLSPENAKRVLAIPSYQEIYREMGLTPQERQNPNQRHHFDFSYSIEEVQVDSHHLSSHQSESFHPHAIHHRHHNLPSSNDDPTILYMSNQCQSNSRSPHFGHVNREDIEEGKELYSRKDLYRFGGHVSEVKDIHGNMKDGCDSLIFGNMEKDLREGDGLLWFFYSTDRTNGGGALCQSYHKKRPIRIFRSSLLGGKYAPPFLDMEDDIEDDSDVAYRYDGLYMVRAVWDIQGQETESHPVSGENGWQTYFFTRLPKKPLEKGKWEDGMEYNAMGCQELWSTIQKMRGVRKPKKFEIPPPPVKLGPLKKCTISGAFKDRKAVGFVKPVGEAPRSLPQSKSPRTVPAENPTRKSHPQELNESSEEENHIQNTDGDDESDSDIFDQQQQYHTSQLSASTPLKVMTHRPRLNSMLGSTNASPTTHNDDAEASDSESYASASQLNSNQNKTRKFASTQKFSNDIDVSAFIPKRATAAKAEAANREMLGGPKSHKQKSSESSTSDTRAKLLIRSGAGRKRTRIRHHDEYDSSSSEECPAQYVVDQSIITIGSRVLVAYKGSLYKATIRKRREKAGKHDFLIHYDGNKKSNVHWIPVDHIDKILEINVDTPPKNKSPAASGCAVVKGALKKRENKFSGMRKTSRKQESAESYCSEESQDDADRLEASDSDDDHDRGEKQPTGDVPANPVLFEEGDTGQDGGVILEMNDDASEDVTLEKINSARAVLESDGGLGIEALELTSGANDLELVHKNIPASVLSNAETNIPASRKTRNTVVSDVCIVEAPMCSERGTSPASCNSDNIGITFTENAEGNSNDDESGSESENSTSVSGNPKQKKATSEAMAELKYPVGGHVYVEYRQIFYSSTILKTRRKRAITEYLVHYEGYKKSSNTWVKETSLHKVNALTTKRFNEQRILSADILHESEQPSESSMAPQRKKASVVDTLSLDNGSHSATQKKPPTPKLRSDASDSALDSLESGVAFLAGSMVFVEWSGALFLAKMLKKRYAGDRMEYLISYDGYNSNHDAWVSIRKIYEVNPQTKRVYKKLSLDMSVDGKRKQRVPPGPEQRDTRKKAKNDDASMRKNGGNSQPPSRTSSRAASQLGCTISSLSGDMRIDSGVEFLPGSTLFAEYKGGLCLAKMLKKRGKGDYMEYFVQYNGLKKAEEAWVSTALVYEINPQTKRLFRQLSVTK</sequence>
<feature type="compositionally biased region" description="Polar residues" evidence="2">
    <location>
        <begin position="1320"/>
        <end position="1340"/>
    </location>
</feature>
<feature type="compositionally biased region" description="Low complexity" evidence="2">
    <location>
        <begin position="472"/>
        <end position="486"/>
    </location>
</feature>
<dbReference type="InterPro" id="IPR015947">
    <property type="entry name" value="PUA-like_sf"/>
</dbReference>
<dbReference type="Pfam" id="PF02182">
    <property type="entry name" value="SAD_SRA"/>
    <property type="match status" value="1"/>
</dbReference>
<feature type="compositionally biased region" description="Low complexity" evidence="2">
    <location>
        <begin position="240"/>
        <end position="257"/>
    </location>
</feature>
<keyword evidence="1" id="KW-0539">Nucleus</keyword>
<evidence type="ECO:0000259" key="3">
    <source>
        <dbReference type="SMART" id="SM00298"/>
    </source>
</evidence>
<feature type="compositionally biased region" description="Polar residues" evidence="2">
    <location>
        <begin position="612"/>
        <end position="623"/>
    </location>
</feature>
<organism evidence="4 5">
    <name type="scientific">Stephanodiscus triporus</name>
    <dbReference type="NCBI Taxonomy" id="2934178"/>
    <lineage>
        <taxon>Eukaryota</taxon>
        <taxon>Sar</taxon>
        <taxon>Stramenopiles</taxon>
        <taxon>Ochrophyta</taxon>
        <taxon>Bacillariophyta</taxon>
        <taxon>Coscinodiscophyceae</taxon>
        <taxon>Thalassiosirophycidae</taxon>
        <taxon>Stephanodiscales</taxon>
        <taxon>Stephanodiscaceae</taxon>
        <taxon>Stephanodiscus</taxon>
    </lineage>
</organism>
<evidence type="ECO:0000256" key="2">
    <source>
        <dbReference type="SAM" id="MobiDB-lite"/>
    </source>
</evidence>
<dbReference type="InterPro" id="IPR000953">
    <property type="entry name" value="Chromo/chromo_shadow_dom"/>
</dbReference>
<keyword evidence="5" id="KW-1185">Reference proteome</keyword>
<dbReference type="Pfam" id="PF11717">
    <property type="entry name" value="Tudor-knot"/>
    <property type="match status" value="3"/>
</dbReference>
<feature type="region of interest" description="Disordered" evidence="2">
    <location>
        <begin position="592"/>
        <end position="623"/>
    </location>
</feature>
<feature type="compositionally biased region" description="Low complexity" evidence="2">
    <location>
        <begin position="1352"/>
        <end position="1362"/>
    </location>
</feature>
<feature type="compositionally biased region" description="Polar residues" evidence="2">
    <location>
        <begin position="975"/>
        <end position="986"/>
    </location>
</feature>
<feature type="region of interest" description="Disordered" evidence="2">
    <location>
        <begin position="1012"/>
        <end position="1066"/>
    </location>
</feature>
<feature type="region of interest" description="Disordered" evidence="2">
    <location>
        <begin position="1478"/>
        <end position="1500"/>
    </location>
</feature>
<proteinExistence type="predicted"/>
<evidence type="ECO:0000256" key="1">
    <source>
        <dbReference type="ARBA" id="ARBA00023242"/>
    </source>
</evidence>
<feature type="region of interest" description="Disordered" evidence="2">
    <location>
        <begin position="466"/>
        <end position="486"/>
    </location>
</feature>
<feature type="domain" description="Chromo" evidence="3">
    <location>
        <begin position="1392"/>
        <end position="1444"/>
    </location>
</feature>
<dbReference type="Gene3D" id="2.30.30.140">
    <property type="match status" value="3"/>
</dbReference>
<dbReference type="CDD" id="cd00024">
    <property type="entry name" value="CD_CSD"/>
    <property type="match status" value="1"/>
</dbReference>
<reference evidence="4 5" key="1">
    <citation type="submission" date="2024-10" db="EMBL/GenBank/DDBJ databases">
        <title>Updated reference genomes for cyclostephanoid diatoms.</title>
        <authorList>
            <person name="Roberts W.R."/>
            <person name="Alverson A.J."/>
        </authorList>
    </citation>
    <scope>NUCLEOTIDE SEQUENCE [LARGE SCALE GENOMIC DNA]</scope>
    <source>
        <strain evidence="4 5">AJA276-08</strain>
    </source>
</reference>
<dbReference type="InterPro" id="IPR025995">
    <property type="entry name" value="Tudor-knot"/>
</dbReference>
<feature type="region of interest" description="Disordered" evidence="2">
    <location>
        <begin position="1583"/>
        <end position="1630"/>
    </location>
</feature>
<feature type="compositionally biased region" description="Basic and acidic residues" evidence="2">
    <location>
        <begin position="1190"/>
        <end position="1210"/>
    </location>
</feature>
<gene>
    <name evidence="4" type="ORF">ACHAW5_007428</name>
</gene>
<dbReference type="Proteomes" id="UP001530315">
    <property type="component" value="Unassembled WGS sequence"/>
</dbReference>
<feature type="region of interest" description="Disordered" evidence="2">
    <location>
        <begin position="1"/>
        <end position="20"/>
    </location>
</feature>
<dbReference type="SUPFAM" id="SSF88697">
    <property type="entry name" value="PUA domain-like"/>
    <property type="match status" value="1"/>
</dbReference>
<evidence type="ECO:0000313" key="5">
    <source>
        <dbReference type="Proteomes" id="UP001530315"/>
    </source>
</evidence>
<dbReference type="InterPro" id="IPR016197">
    <property type="entry name" value="Chromo-like_dom_sf"/>
</dbReference>
<dbReference type="EMBL" id="JALLAZ020000585">
    <property type="protein sequence ID" value="KAL3791641.1"/>
    <property type="molecule type" value="Genomic_DNA"/>
</dbReference>
<feature type="region of interest" description="Disordered" evidence="2">
    <location>
        <begin position="945"/>
        <end position="986"/>
    </location>
</feature>
<feature type="region of interest" description="Disordered" evidence="2">
    <location>
        <begin position="863"/>
        <end position="916"/>
    </location>
</feature>
<dbReference type="InterPro" id="IPR036987">
    <property type="entry name" value="SRA-YDG_sf"/>
</dbReference>
<accession>A0ABD3PWA4</accession>
<dbReference type="Gene3D" id="2.30.280.10">
    <property type="entry name" value="SRA-YDG"/>
    <property type="match status" value="1"/>
</dbReference>
<feature type="region of interest" description="Disordered" evidence="2">
    <location>
        <begin position="237"/>
        <end position="274"/>
    </location>
</feature>
<feature type="region of interest" description="Disordered" evidence="2">
    <location>
        <begin position="1165"/>
        <end position="1230"/>
    </location>
</feature>
<evidence type="ECO:0000313" key="4">
    <source>
        <dbReference type="EMBL" id="KAL3791641.1"/>
    </source>
</evidence>
<feature type="compositionally biased region" description="Polar residues" evidence="2">
    <location>
        <begin position="947"/>
        <end position="957"/>
    </location>
</feature>
<dbReference type="InterPro" id="IPR003105">
    <property type="entry name" value="SRA_YDG"/>
</dbReference>
<feature type="domain" description="Chromo" evidence="3">
    <location>
        <begin position="1093"/>
        <end position="1146"/>
    </location>
</feature>
<feature type="compositionally biased region" description="Polar residues" evidence="2">
    <location>
        <begin position="1478"/>
        <end position="1488"/>
    </location>
</feature>
<protein>
    <recommendedName>
        <fullName evidence="3">Chromo domain-containing protein</fullName>
    </recommendedName>
</protein>
<dbReference type="SMART" id="SM00298">
    <property type="entry name" value="CHROMO"/>
    <property type="match status" value="2"/>
</dbReference>
<dbReference type="SUPFAM" id="SSF54160">
    <property type="entry name" value="Chromo domain-like"/>
    <property type="match status" value="4"/>
</dbReference>
<feature type="compositionally biased region" description="Polar residues" evidence="2">
    <location>
        <begin position="1615"/>
        <end position="1630"/>
    </location>
</feature>